<dbReference type="Proteomes" id="UP001589691">
    <property type="component" value="Unassembled WGS sequence"/>
</dbReference>
<evidence type="ECO:0000313" key="2">
    <source>
        <dbReference type="EMBL" id="MFB9768619.1"/>
    </source>
</evidence>
<dbReference type="InterPro" id="IPR000182">
    <property type="entry name" value="GNAT_dom"/>
</dbReference>
<dbReference type="PROSITE" id="PS51186">
    <property type="entry name" value="GNAT"/>
    <property type="match status" value="1"/>
</dbReference>
<dbReference type="GO" id="GO:0016746">
    <property type="term" value="F:acyltransferase activity"/>
    <property type="evidence" value="ECO:0007669"/>
    <property type="project" value="UniProtKB-KW"/>
</dbReference>
<dbReference type="PANTHER" id="PTHR43792:SF1">
    <property type="entry name" value="N-ACETYLTRANSFERASE DOMAIN-CONTAINING PROTEIN"/>
    <property type="match status" value="1"/>
</dbReference>
<dbReference type="SUPFAM" id="SSF55729">
    <property type="entry name" value="Acyl-CoA N-acyltransferases (Nat)"/>
    <property type="match status" value="1"/>
</dbReference>
<feature type="domain" description="N-acetyltransferase" evidence="1">
    <location>
        <begin position="9"/>
        <end position="166"/>
    </location>
</feature>
<organism evidence="2 3">
    <name type="scientific">Lactiplantibacillus modestisalitolerans</name>
    <dbReference type="NCBI Taxonomy" id="1457219"/>
    <lineage>
        <taxon>Bacteria</taxon>
        <taxon>Bacillati</taxon>
        <taxon>Bacillota</taxon>
        <taxon>Bacilli</taxon>
        <taxon>Lactobacillales</taxon>
        <taxon>Lactobacillaceae</taxon>
        <taxon>Lactiplantibacillus</taxon>
    </lineage>
</organism>
<dbReference type="RefSeq" id="WP_137643167.1">
    <property type="nucleotide sequence ID" value="NZ_BJEA01000014.1"/>
</dbReference>
<reference evidence="2 3" key="1">
    <citation type="submission" date="2024-09" db="EMBL/GenBank/DDBJ databases">
        <authorList>
            <person name="Sun Q."/>
            <person name="Mori K."/>
        </authorList>
    </citation>
    <scope>NUCLEOTIDE SEQUENCE [LARGE SCALE GENOMIC DNA]</scope>
    <source>
        <strain evidence="2 3">TBRC 4576</strain>
    </source>
</reference>
<dbReference type="PANTHER" id="PTHR43792">
    <property type="entry name" value="GNAT FAMILY, PUTATIVE (AFU_ORTHOLOGUE AFUA_3G00765)-RELATED-RELATED"/>
    <property type="match status" value="1"/>
</dbReference>
<dbReference type="InterPro" id="IPR051531">
    <property type="entry name" value="N-acetyltransferase"/>
</dbReference>
<sequence length="178" mass="20021">MAKFETERLVLRPVSPADHDALRTLVFDPQVVAYLRYRLLKTEADFEQAFTDHFLADATTVFALETKADHQFVGFYEFHVTETTGILTYALLQSAWGHGYVAEAGRALMGYAFNTLGLTHLEAHYAHLNPNSGRVMAKMGMREAGELHTKTLDNGQVVHVMKYVLDKGDWNRAQSQSA</sequence>
<dbReference type="InterPro" id="IPR016181">
    <property type="entry name" value="Acyl_CoA_acyltransferase"/>
</dbReference>
<dbReference type="EMBL" id="JBHLZY010000005">
    <property type="protein sequence ID" value="MFB9768619.1"/>
    <property type="molecule type" value="Genomic_DNA"/>
</dbReference>
<keyword evidence="2" id="KW-0808">Transferase</keyword>
<evidence type="ECO:0000313" key="3">
    <source>
        <dbReference type="Proteomes" id="UP001589691"/>
    </source>
</evidence>
<keyword evidence="3" id="KW-1185">Reference proteome</keyword>
<dbReference type="Gene3D" id="3.40.630.30">
    <property type="match status" value="1"/>
</dbReference>
<evidence type="ECO:0000259" key="1">
    <source>
        <dbReference type="PROSITE" id="PS51186"/>
    </source>
</evidence>
<proteinExistence type="predicted"/>
<dbReference type="EC" id="2.3.-.-" evidence="2"/>
<dbReference type="Pfam" id="PF13302">
    <property type="entry name" value="Acetyltransf_3"/>
    <property type="match status" value="1"/>
</dbReference>
<protein>
    <submittedName>
        <fullName evidence="2">GNAT family N-acetyltransferase</fullName>
        <ecNumber evidence="2">2.3.-.-</ecNumber>
    </submittedName>
</protein>
<comment type="caution">
    <text evidence="2">The sequence shown here is derived from an EMBL/GenBank/DDBJ whole genome shotgun (WGS) entry which is preliminary data.</text>
</comment>
<keyword evidence="2" id="KW-0012">Acyltransferase</keyword>
<gene>
    <name evidence="2" type="ORF">ACFFLI_01880</name>
</gene>
<accession>A0ABV5WR38</accession>
<name>A0ABV5WR38_9LACO</name>